<dbReference type="EMBL" id="RTCG01000011">
    <property type="protein sequence ID" value="MJE22435.1"/>
    <property type="molecule type" value="Genomic_DNA"/>
</dbReference>
<dbReference type="Proteomes" id="UP000839657">
    <property type="component" value="Unassembled WGS sequence"/>
</dbReference>
<evidence type="ECO:0000313" key="20">
    <source>
        <dbReference type="EMBL" id="MIR94850.1"/>
    </source>
</evidence>
<gene>
    <name evidence="9" type="ORF">A3U78_10455</name>
    <name evidence="8" type="ORF">A3V28_05605</name>
    <name evidence="18" type="ORF">ABA47_3244</name>
    <name evidence="21" type="ORF">ACT96_15610</name>
    <name evidence="20" type="ORF">AGN17_14650</name>
    <name evidence="7" type="ORF">AU775_15005</name>
    <name evidence="13" type="ORF">B0F61_13490</name>
    <name evidence="14" type="ORF">B9756_14680</name>
    <name evidence="11" type="ORF">BJO06_09995</name>
    <name evidence="10" type="ORF">BJO39_05490</name>
    <name evidence="12" type="ORF">BZ881_17455</name>
    <name evidence="25" type="ORF">C9F08_11400</name>
    <name evidence="15" type="ORF">CB498_19905</name>
    <name evidence="16" type="ORF">CBQ45_15075</name>
    <name evidence="6" type="ORF">CBS77_13230</name>
    <name evidence="24" type="ORF">CRE05_10195</name>
    <name evidence="23" type="ORF">D4E56_18550</name>
    <name evidence="4" type="ORF">D8S08_11420</name>
    <name evidence="22" type="ORF">DLM07_07940</name>
    <name evidence="2" type="ORF">DLQ89_10490</name>
    <name evidence="3" type="ORF">DS187_18595</name>
    <name evidence="5" type="ORF">EZX35_19495</name>
    <name evidence="17" type="ORF">GDN42_00340</name>
    <name evidence="19" type="ORF">ZQ07_12430</name>
</gene>
<evidence type="ECO:0000313" key="30">
    <source>
        <dbReference type="Proteomes" id="UP000297537"/>
    </source>
</evidence>
<dbReference type="EMBL" id="AAMKIN010000005">
    <property type="protein sequence ID" value="EDI2532286.1"/>
    <property type="molecule type" value="Genomic_DNA"/>
</dbReference>
<accession>A0A1X8W7T6</accession>
<dbReference type="InterPro" id="IPR011990">
    <property type="entry name" value="TPR-like_helical_dom_sf"/>
</dbReference>
<evidence type="ECO:0000313" key="24">
    <source>
        <dbReference type="EMBL" id="RFR83629.1"/>
    </source>
</evidence>
<evidence type="ECO:0000313" key="18">
    <source>
        <dbReference type="EMBL" id="KOX82790.1"/>
    </source>
</evidence>
<evidence type="ECO:0000313" key="4">
    <source>
        <dbReference type="EMBL" id="EBZ1784561.1"/>
    </source>
</evidence>
<dbReference type="Proteomes" id="UP000885271">
    <property type="component" value="Unassembled WGS sequence"/>
</dbReference>
<reference evidence="24 27" key="2">
    <citation type="submission" date="2017-08" db="EMBL/GenBank/DDBJ databases">
        <title>Produce relevant pathogen strain collection.</title>
        <authorList>
            <person name="Harrand S."/>
        </authorList>
    </citation>
    <scope>NUCLEOTIDE SEQUENCE [LARGE SCALE GENOMIC DNA]</scope>
    <source>
        <strain evidence="24 27">BAA 1045</strain>
    </source>
</reference>
<evidence type="ECO:0000313" key="28">
    <source>
        <dbReference type="Proteomes" id="UP000268418"/>
    </source>
</evidence>
<dbReference type="EMBL" id="AALDBB010000020">
    <property type="protein sequence ID" value="ECY4068249.1"/>
    <property type="molecule type" value="Genomic_DNA"/>
</dbReference>
<dbReference type="Proteomes" id="UP000839913">
    <property type="component" value="Unassembled WGS sequence"/>
</dbReference>
<reference evidence="18 26" key="1">
    <citation type="submission" date="2015-08" db="EMBL/GenBank/DDBJ databases">
        <title>Draft genome sequence of a Salmonella Enteritidis strain from day-old chicks.</title>
        <authorList>
            <person name="Clemente L."/>
            <person name="Jones-Dias D."/>
            <person name="Egas C."/>
            <person name="Fookes M."/>
            <person name="Thomson N.R."/>
            <person name="Manageiro V."/>
            <person name="Canica M."/>
        </authorList>
    </citation>
    <scope>NUCLEOTIDE SEQUENCE [LARGE SCALE GENOMIC DNA]</scope>
    <source>
        <strain evidence="18 26">LV60</strain>
    </source>
</reference>
<dbReference type="Proteomes" id="UP000885269">
    <property type="component" value="Unassembled WGS sequence"/>
</dbReference>
<evidence type="ECO:0000313" key="9">
    <source>
        <dbReference type="EMBL" id="EDA7384057.1"/>
    </source>
</evidence>
<dbReference type="Proteomes" id="UP000839685">
    <property type="component" value="Unassembled WGS sequence"/>
</dbReference>
<reference evidence="3" key="6">
    <citation type="submission" date="2018-07" db="EMBL/GenBank/DDBJ databases">
        <authorList>
            <person name="Ashton P.M."/>
            <person name="Dallman T."/>
            <person name="Nair S."/>
            <person name="De Pinna E."/>
            <person name="Peters T."/>
            <person name="Grant K."/>
        </authorList>
    </citation>
    <scope>NUCLEOTIDE SEQUENCE [LARGE SCALE GENOMIC DNA]</scope>
    <source>
        <strain evidence="8">101434</strain>
        <strain evidence="9">103641</strain>
        <strain evidence="22">149315</strain>
        <strain evidence="12">189235</strain>
        <strain evidence="15">364196</strain>
        <strain evidence="19">38306</strain>
        <strain evidence="2">484130</strain>
        <strain evidence="3">565068</strain>
        <strain evidence="7">56960</strain>
        <strain evidence="23">572516</strain>
        <strain evidence="4">612542</strain>
        <strain evidence="5">684742</strain>
    </source>
</reference>
<evidence type="ECO:0000313" key="7">
    <source>
        <dbReference type="EMBL" id="ECY4068249.1"/>
    </source>
</evidence>
<reference evidence="10" key="5">
    <citation type="submission" date="2018-07" db="EMBL/GenBank/DDBJ databases">
        <authorList>
            <consortium name="PulseNet: The National Subtyping Network for Foodborne Disease Surveillance"/>
            <person name="Tarr C.L."/>
            <person name="Trees E."/>
            <person name="Katz L.S."/>
            <person name="Carleton-Romer H.A."/>
            <person name="Stroika S."/>
            <person name="Kucerova Z."/>
            <person name="Roache K.F."/>
            <person name="Sabol A.L."/>
            <person name="Besser J."/>
            <person name="Gerner-Smidt P."/>
        </authorList>
    </citation>
    <scope>NUCLEOTIDE SEQUENCE [LARGE SCALE GENOMIC DNA]</scope>
    <source>
        <strain evidence="11">PNUSAS004231</strain>
        <strain evidence="10">PNUSAS004368</strain>
        <strain evidence="16">PNUSAS013738</strain>
    </source>
</reference>
<dbReference type="Proteomes" id="UP000839583">
    <property type="component" value="Unassembled WGS sequence"/>
</dbReference>
<dbReference type="Pfam" id="PF08238">
    <property type="entry name" value="Sel1"/>
    <property type="match status" value="2"/>
</dbReference>
<reference evidence="6" key="7">
    <citation type="submission" date="2019-07" db="EMBL/GenBank/DDBJ databases">
        <authorList>
            <consortium name="GenomeTrakr network: Whole genome sequencing for foodborne pathogen traceback"/>
        </authorList>
    </citation>
    <scope>NUCLEOTIDE SEQUENCE [LARGE SCALE GENOMIC DNA]</scope>
    <source>
        <strain evidence="21 28">15MN00229</strain>
        <strain evidence="20 29">ARIM-SE2047-05</strain>
        <strain evidence="6">CFSAN061129</strain>
        <strain evidence="14">FSIS1700529</strain>
        <strain evidence="13">FSIS1709923</strain>
    </source>
</reference>
<dbReference type="EMBL" id="PYKJ01000248">
    <property type="protein sequence ID" value="TGC95485.1"/>
    <property type="molecule type" value="Genomic_DNA"/>
</dbReference>
<dbReference type="EMBL" id="RSSB01000005">
    <property type="protein sequence ID" value="MIR94850.1"/>
    <property type="molecule type" value="Genomic_DNA"/>
</dbReference>
<dbReference type="OMA" id="YLGTHYQ"/>
<evidence type="ECO:0000313" key="27">
    <source>
        <dbReference type="Proteomes" id="UP000260687"/>
    </source>
</evidence>
<keyword evidence="1" id="KW-0732">Signal</keyword>
<evidence type="ECO:0000313" key="12">
    <source>
        <dbReference type="EMBL" id="EDF2958166.1"/>
    </source>
</evidence>
<dbReference type="EMBL" id="LIHI01000006">
    <property type="protein sequence ID" value="KOX82790.1"/>
    <property type="molecule type" value="Genomic_DNA"/>
</dbReference>
<dbReference type="EMBL" id="AAMAIN010000019">
    <property type="protein sequence ID" value="EDF2958166.1"/>
    <property type="molecule type" value="Genomic_DNA"/>
</dbReference>
<dbReference type="Proteomes" id="UP000839635">
    <property type="component" value="Unassembled WGS sequence"/>
</dbReference>
<dbReference type="EMBL" id="AAHDJF010000018">
    <property type="protein sequence ID" value="EBU8209355.1"/>
    <property type="molecule type" value="Genomic_DNA"/>
</dbReference>
<evidence type="ECO:0000313" key="13">
    <source>
        <dbReference type="EMBL" id="EDF5685759.1"/>
    </source>
</evidence>
<evidence type="ECO:0000313" key="2">
    <source>
        <dbReference type="EMBL" id="EBU8209355.1"/>
    </source>
</evidence>
<evidence type="ECO:0000313" key="19">
    <source>
        <dbReference type="EMBL" id="MIQ21372.1"/>
    </source>
</evidence>
<dbReference type="EMBL" id="AAHQHJ010000016">
    <property type="protein sequence ID" value="EBZ1784561.1"/>
    <property type="molecule type" value="Genomic_DNA"/>
</dbReference>
<comment type="caution">
    <text evidence="18">The sequence shown here is derived from an EMBL/GenBank/DDBJ whole genome shotgun (WGS) entry which is preliminary data.</text>
</comment>
<reference evidence="17" key="3">
    <citation type="journal article" date="2018" name="Genome Biol.">
        <title>SKESA: strategic k-mer extension for scrupulous assemblies.</title>
        <authorList>
            <person name="Souvorov A."/>
            <person name="Agarwala R."/>
            <person name="Lipman D.J."/>
        </authorList>
    </citation>
    <scope>NUCLEOTIDE SEQUENCE</scope>
    <source>
        <strain evidence="17">CAL-FD-2018-MI-1381-0006</strain>
    </source>
</reference>
<dbReference type="EMBL" id="DAAAMC010000001">
    <property type="protein sequence ID" value="HAA1096665.1"/>
    <property type="molecule type" value="Genomic_DNA"/>
</dbReference>
<dbReference type="EMBL" id="PDBK01000009">
    <property type="protein sequence ID" value="RFR83629.1"/>
    <property type="molecule type" value="Genomic_DNA"/>
</dbReference>
<dbReference type="EMBL" id="AALIIV010000004">
    <property type="protein sequence ID" value="ECZ9357626.1"/>
    <property type="molecule type" value="Genomic_DNA"/>
</dbReference>
<dbReference type="Proteomes" id="UP000037735">
    <property type="component" value="Unassembled WGS sequence"/>
</dbReference>
<dbReference type="Proteomes" id="UP000839912">
    <property type="component" value="Unassembled WGS sequence"/>
</dbReference>
<feature type="chain" id="PRO_5015072281" evidence="1">
    <location>
        <begin position="24"/>
        <end position="202"/>
    </location>
</feature>
<evidence type="ECO:0000313" key="10">
    <source>
        <dbReference type="EMBL" id="EDC7597771.1"/>
    </source>
</evidence>
<reference evidence="25 30" key="4">
    <citation type="submission" date="2018-03" db="EMBL/GenBank/DDBJ databases">
        <title>Non-Typhoidal Salmonella genome sequencing and assembly.</title>
        <authorList>
            <person name="Matchawe C."/>
        </authorList>
    </citation>
    <scope>NUCLEOTIDE SEQUENCE [LARGE SCALE GENOMIC DNA]</scope>
    <source>
        <strain evidence="25 30">20dea</strain>
    </source>
</reference>
<evidence type="ECO:0000313" key="14">
    <source>
        <dbReference type="EMBL" id="EDG7640576.1"/>
    </source>
</evidence>
<evidence type="ECO:0000313" key="8">
    <source>
        <dbReference type="EMBL" id="ECZ9357626.1"/>
    </source>
</evidence>
<name>A0A1X8W7T6_SALEN</name>
<dbReference type="EMBL" id="AAMFGN010000006">
    <property type="protein sequence ID" value="EDG7640576.1"/>
    <property type="molecule type" value="Genomic_DNA"/>
</dbReference>
<evidence type="ECO:0000313" key="3">
    <source>
        <dbReference type="EMBL" id="EBX6309883.1"/>
    </source>
</evidence>
<evidence type="ECO:0000313" key="26">
    <source>
        <dbReference type="Proteomes" id="UP000037735"/>
    </source>
</evidence>
<dbReference type="KEGG" id="senl:IY59_12615"/>
<evidence type="ECO:0000313" key="5">
    <source>
        <dbReference type="EMBL" id="ECB5913933.1"/>
    </source>
</evidence>
<dbReference type="SMART" id="SM00671">
    <property type="entry name" value="SEL1"/>
    <property type="match status" value="3"/>
</dbReference>
<dbReference type="EMBL" id="AAHLVR010000014">
    <property type="protein sequence ID" value="EBX6309883.1"/>
    <property type="molecule type" value="Genomic_DNA"/>
</dbReference>
<evidence type="ECO:0000313" key="23">
    <source>
        <dbReference type="EMBL" id="MKZ74253.1"/>
    </source>
</evidence>
<evidence type="ECO:0000256" key="1">
    <source>
        <dbReference type="SAM" id="SignalP"/>
    </source>
</evidence>
<dbReference type="Proteomes" id="UP000278953">
    <property type="component" value="Unassembled WGS sequence"/>
</dbReference>
<dbReference type="PANTHER" id="PTHR45011:SF1">
    <property type="entry name" value="DAP3-BINDING CELL DEATH ENHANCER 1"/>
    <property type="match status" value="1"/>
</dbReference>
<dbReference type="EMBL" id="AAIUPJ010000007">
    <property type="protein sequence ID" value="ECI2605004.1"/>
    <property type="molecule type" value="Genomic_DNA"/>
</dbReference>
<dbReference type="Proteomes" id="UP000839574">
    <property type="component" value="Unassembled WGS sequence"/>
</dbReference>
<dbReference type="EMBL" id="RSQT01000016">
    <property type="protein sequence ID" value="MIQ21372.1"/>
    <property type="molecule type" value="Genomic_DNA"/>
</dbReference>
<sequence length="202" mass="23148">MKFAFRTLIFVGLFYAIAPLAYAETSLDELQQQADRGDMNAQFQLGRKYHIGDGVERDVEKAVFWYQKAAAQGSAKATNNLGVLYEHGHVAPEDEHRSVEWIMEKSFAYFTDAAKKGQCTAQQNIGATYAYRHEYVQAWAWLTVAATRGSKWGLIDRGRFENSMSSDERKQAEKLAKEYLQKYDTKEGRCNEQTIDLSTYKR</sequence>
<dbReference type="InterPro" id="IPR006597">
    <property type="entry name" value="Sel1-like"/>
</dbReference>
<dbReference type="EMBL" id="AALRZM010000004">
    <property type="protein sequence ID" value="EDC7597771.1"/>
    <property type="molecule type" value="Genomic_DNA"/>
</dbReference>
<evidence type="ECO:0000313" key="25">
    <source>
        <dbReference type="EMBL" id="TGC95485.1"/>
    </source>
</evidence>
<dbReference type="AlphaFoldDB" id="A0A1X8W7T6"/>
<dbReference type="RefSeq" id="WP_000666525.1">
    <property type="nucleotide sequence ID" value="NZ_CATNUL010000001.1"/>
</dbReference>
<dbReference type="EMBL" id="RSSM01000005">
    <property type="protein sequence ID" value="MIS08852.1"/>
    <property type="molecule type" value="Genomic_DNA"/>
</dbReference>
<dbReference type="Proteomes" id="UP000839564">
    <property type="component" value="Unassembled WGS sequence"/>
</dbReference>
<dbReference type="Proteomes" id="UP000260687">
    <property type="component" value="Unassembled WGS sequence"/>
</dbReference>
<dbReference type="EMBL" id="RUPV01000019">
    <property type="protein sequence ID" value="MKZ74253.1"/>
    <property type="molecule type" value="Genomic_DNA"/>
</dbReference>
<dbReference type="EMBL" id="AAHYCB010000017">
    <property type="protein sequence ID" value="ECB5913933.1"/>
    <property type="molecule type" value="Genomic_DNA"/>
</dbReference>
<evidence type="ECO:0000313" key="29">
    <source>
        <dbReference type="Proteomes" id="UP000278953"/>
    </source>
</evidence>
<evidence type="ECO:0000313" key="6">
    <source>
        <dbReference type="EMBL" id="ECI2605004.1"/>
    </source>
</evidence>
<dbReference type="Proteomes" id="UP000839627">
    <property type="component" value="Unassembled WGS sequence"/>
</dbReference>
<dbReference type="EMBL" id="AAMIKG010000018">
    <property type="protein sequence ID" value="EDH6707235.1"/>
    <property type="molecule type" value="Genomic_DNA"/>
</dbReference>
<dbReference type="Proteomes" id="UP000839643">
    <property type="component" value="Unassembled WGS sequence"/>
</dbReference>
<evidence type="ECO:0000313" key="11">
    <source>
        <dbReference type="EMBL" id="EDC7688306.1"/>
    </source>
</evidence>
<dbReference type="Proteomes" id="UP000839681">
    <property type="component" value="Unassembled WGS sequence"/>
</dbReference>
<evidence type="ECO:0000313" key="16">
    <source>
        <dbReference type="EMBL" id="EDI2532286.1"/>
    </source>
</evidence>
<dbReference type="EMBL" id="AALSAF010000003">
    <property type="protein sequence ID" value="EDC7688306.1"/>
    <property type="molecule type" value="Genomic_DNA"/>
</dbReference>
<reference evidence="17" key="8">
    <citation type="submission" date="2019-10" db="EMBL/GenBank/DDBJ databases">
        <authorList>
            <consortium name="NCBI Pathogen Detection Project"/>
        </authorList>
    </citation>
    <scope>NUCLEOTIDE SEQUENCE</scope>
    <source>
        <strain evidence="17">CAL-FD-2018-MI-1381-0006</strain>
    </source>
</reference>
<dbReference type="Proteomes" id="UP000839577">
    <property type="component" value="Unassembled WGS sequence"/>
</dbReference>
<evidence type="ECO:0000313" key="22">
    <source>
        <dbReference type="EMBL" id="MJE22435.1"/>
    </source>
</evidence>
<dbReference type="InterPro" id="IPR052748">
    <property type="entry name" value="ISR_Activator"/>
</dbReference>
<dbReference type="PANTHER" id="PTHR45011">
    <property type="entry name" value="DAP3-BINDING CELL DEATH ENHANCER 1"/>
    <property type="match status" value="1"/>
</dbReference>
<dbReference type="Gene3D" id="1.25.40.10">
    <property type="entry name" value="Tetratricopeptide repeat domain"/>
    <property type="match status" value="2"/>
</dbReference>
<dbReference type="EMBL" id="AALLBU010000010">
    <property type="protein sequence ID" value="EDA7384057.1"/>
    <property type="molecule type" value="Genomic_DNA"/>
</dbReference>
<feature type="signal peptide" evidence="1">
    <location>
        <begin position="1"/>
        <end position="23"/>
    </location>
</feature>
<proteinExistence type="predicted"/>
<dbReference type="EMBL" id="AAMBFU010000006">
    <property type="protein sequence ID" value="EDF5685759.1"/>
    <property type="molecule type" value="Genomic_DNA"/>
</dbReference>
<protein>
    <submittedName>
        <fullName evidence="2 18">Sel1 repeat</fullName>
    </submittedName>
</protein>
<dbReference type="SUPFAM" id="SSF81901">
    <property type="entry name" value="HCP-like"/>
    <property type="match status" value="1"/>
</dbReference>
<dbReference type="Proteomes" id="UP000268418">
    <property type="component" value="Unassembled WGS sequence"/>
</dbReference>
<evidence type="ECO:0000313" key="21">
    <source>
        <dbReference type="EMBL" id="MIS08852.1"/>
    </source>
</evidence>
<evidence type="ECO:0000313" key="15">
    <source>
        <dbReference type="EMBL" id="EDH6707235.1"/>
    </source>
</evidence>
<organism evidence="18 26">
    <name type="scientific">Salmonella enteritidis</name>
    <dbReference type="NCBI Taxonomy" id="149539"/>
    <lineage>
        <taxon>Bacteria</taxon>
        <taxon>Pseudomonadati</taxon>
        <taxon>Pseudomonadota</taxon>
        <taxon>Gammaproteobacteria</taxon>
        <taxon>Enterobacterales</taxon>
        <taxon>Enterobacteriaceae</taxon>
        <taxon>Salmonella</taxon>
    </lineage>
</organism>
<dbReference type="Proteomes" id="UP000885292">
    <property type="component" value="Unassembled WGS sequence"/>
</dbReference>
<dbReference type="Proteomes" id="UP000839910">
    <property type="component" value="Unassembled WGS sequence"/>
</dbReference>
<dbReference type="Proteomes" id="UP000297537">
    <property type="component" value="Unassembled WGS sequence"/>
</dbReference>
<dbReference type="Proteomes" id="UP000839702">
    <property type="component" value="Unassembled WGS sequence"/>
</dbReference>
<evidence type="ECO:0000313" key="17">
    <source>
        <dbReference type="EMBL" id="HAA1096665.1"/>
    </source>
</evidence>
<dbReference type="Proteomes" id="UP000839651">
    <property type="component" value="Unassembled WGS sequence"/>
</dbReference>